<dbReference type="PANTHER" id="PTHR24082">
    <property type="entry name" value="NUCLEAR HORMONE RECEPTOR"/>
    <property type="match status" value="1"/>
</dbReference>
<evidence type="ECO:0000313" key="13">
    <source>
        <dbReference type="EMBL" id="WAR16170.1"/>
    </source>
</evidence>
<evidence type="ECO:0000256" key="5">
    <source>
        <dbReference type="ARBA" id="ARBA00023125"/>
    </source>
</evidence>
<organism evidence="13 14">
    <name type="scientific">Mya arenaria</name>
    <name type="common">Soft-shell clam</name>
    <dbReference type="NCBI Taxonomy" id="6604"/>
    <lineage>
        <taxon>Eukaryota</taxon>
        <taxon>Metazoa</taxon>
        <taxon>Spiralia</taxon>
        <taxon>Lophotrochozoa</taxon>
        <taxon>Mollusca</taxon>
        <taxon>Bivalvia</taxon>
        <taxon>Autobranchia</taxon>
        <taxon>Heteroconchia</taxon>
        <taxon>Euheterodonta</taxon>
        <taxon>Imparidentia</taxon>
        <taxon>Neoheterodontei</taxon>
        <taxon>Myida</taxon>
        <taxon>Myoidea</taxon>
        <taxon>Myidae</taxon>
        <taxon>Mya</taxon>
    </lineage>
</organism>
<feature type="compositionally biased region" description="Polar residues" evidence="10">
    <location>
        <begin position="512"/>
        <end position="529"/>
    </location>
</feature>
<evidence type="ECO:0000256" key="6">
    <source>
        <dbReference type="ARBA" id="ARBA00023163"/>
    </source>
</evidence>
<dbReference type="InterPro" id="IPR001723">
    <property type="entry name" value="Nuclear_hrmn_rcpt"/>
</dbReference>
<dbReference type="SUPFAM" id="SSF57716">
    <property type="entry name" value="Glucocorticoid receptor-like (DNA-binding domain)"/>
    <property type="match status" value="1"/>
</dbReference>
<evidence type="ECO:0000256" key="1">
    <source>
        <dbReference type="ARBA" id="ARBA00022723"/>
    </source>
</evidence>
<reference evidence="13" key="1">
    <citation type="submission" date="2022-11" db="EMBL/GenBank/DDBJ databases">
        <title>Centuries of genome instability and evolution in soft-shell clam transmissible cancer (bioRxiv).</title>
        <authorList>
            <person name="Hart S.F.M."/>
            <person name="Yonemitsu M.A."/>
            <person name="Giersch R.M."/>
            <person name="Beal B.F."/>
            <person name="Arriagada G."/>
            <person name="Davis B.W."/>
            <person name="Ostrander E.A."/>
            <person name="Goff S.P."/>
            <person name="Metzger M.J."/>
        </authorList>
    </citation>
    <scope>NUCLEOTIDE SEQUENCE</scope>
    <source>
        <strain evidence="13">MELC-2E11</strain>
        <tissue evidence="13">Siphon/mantle</tissue>
    </source>
</reference>
<sequence length="818" mass="90633">MDYPSFSFEYMDASLFNFLEETLSRVSPLPVNKDAHVDVKNTSTGQRLTPCPSSQLNYTDGKVGGLERCTYTRVETVSEASIIGGCMTTLVGTHEGIVTSDDGIHSIIVEQESTANSGHELDYPTVYTLEAPSVTMATSDVNGVQYEKNSDLLNICQNSSGSFSVSTNVSRELNTSRQGEDHVVYTTGHDYYSITPGQNLHHSLTEPSYMSSEPQEAVFLMGENEIHSTEPLCSSILETTTSEHDIDQVLDLIIDHSHDIPATNQTGSDISHPLSSSFTLPHLSGPPPAEDYNSKVKPTEKRRRRREKNPDPPPEAILPPCKVCGDKSSGYHYGTNTCEPCKAFFRRTLKKKEVDYKCKCCRDEQEIWKKGHYKNGCSACRYERCLAVGMSKNAIKIGRYTNNHKTSNIKQVKSLESRKRTSQADGADNSPVNLVTSPQSPQESQGTNLDAQDPLPGPSGCGTDDSQAARSLFEIGLSKAISHTSPLSNVDLSSPRPSATSSSALESDYALSPNSPIASLEPSGSQGRPLASTCTTPYYLKSGMTLKEIDTTVKIVTEAHRSTGLIPKQSADEVKRKQAEYLEKYKLKTQLFGEMRTISRAEFAEFYKATGLDLDGRRERINAAMDHFQKRITLFVAFAKAIPGFNELCLDDQLSLIKVSRFESSLISAYKQMLVNFNQSTEVAVTPWGGTFHLSELQGFLPLDILKLRFKMAIRLNALGLSLQEEAVLRGIVTMCPDQCELKDRAKVECIQEKLFVCLQHMLNVRHGGTGNLLYKIMDIITEMRILTEGLSQFARGALKDMNPHFKEKFSLLREFMS</sequence>
<dbReference type="PRINTS" id="PR00398">
    <property type="entry name" value="STRDHORMONER"/>
</dbReference>
<dbReference type="SMART" id="SM00399">
    <property type="entry name" value="ZnF_C4"/>
    <property type="match status" value="1"/>
</dbReference>
<evidence type="ECO:0000256" key="10">
    <source>
        <dbReference type="SAM" id="MobiDB-lite"/>
    </source>
</evidence>
<feature type="compositionally biased region" description="Polar residues" evidence="10">
    <location>
        <begin position="430"/>
        <end position="450"/>
    </location>
</feature>
<feature type="compositionally biased region" description="Polar residues" evidence="10">
    <location>
        <begin position="263"/>
        <end position="279"/>
    </location>
</feature>
<keyword evidence="3 9" id="KW-0862">Zinc</keyword>
<evidence type="ECO:0000256" key="7">
    <source>
        <dbReference type="ARBA" id="ARBA00023170"/>
    </source>
</evidence>
<dbReference type="SUPFAM" id="SSF48508">
    <property type="entry name" value="Nuclear receptor ligand-binding domain"/>
    <property type="match status" value="1"/>
</dbReference>
<keyword evidence="8 9" id="KW-0539">Nucleus</keyword>
<dbReference type="Pfam" id="PF00105">
    <property type="entry name" value="zf-C4"/>
    <property type="match status" value="1"/>
</dbReference>
<evidence type="ECO:0000259" key="12">
    <source>
        <dbReference type="PROSITE" id="PS51843"/>
    </source>
</evidence>
<dbReference type="PANTHER" id="PTHR24082:SF473">
    <property type="entry name" value="ECDYSONE-INDUCED PROTEIN 75B, ISOFORM B"/>
    <property type="match status" value="1"/>
</dbReference>
<keyword evidence="6 9" id="KW-0804">Transcription</keyword>
<name>A0ABY7F1X7_MYAAR</name>
<evidence type="ECO:0000256" key="3">
    <source>
        <dbReference type="ARBA" id="ARBA00022833"/>
    </source>
</evidence>
<dbReference type="SMART" id="SM00430">
    <property type="entry name" value="HOLI"/>
    <property type="match status" value="1"/>
</dbReference>
<keyword evidence="14" id="KW-1185">Reference proteome</keyword>
<feature type="region of interest" description="Disordered" evidence="10">
    <location>
        <begin position="408"/>
        <end position="466"/>
    </location>
</feature>
<dbReference type="InterPro" id="IPR050234">
    <property type="entry name" value="Nuclear_hormone_rcpt_NR1"/>
</dbReference>
<dbReference type="EMBL" id="CP111021">
    <property type="protein sequence ID" value="WAR16170.1"/>
    <property type="molecule type" value="Genomic_DNA"/>
</dbReference>
<gene>
    <name evidence="13" type="ORF">MAR_030764</name>
</gene>
<dbReference type="Gene3D" id="3.30.50.10">
    <property type="entry name" value="Erythroid Transcription Factor GATA-1, subunit A"/>
    <property type="match status" value="1"/>
</dbReference>
<comment type="similarity">
    <text evidence="9">Belongs to the nuclear hormone receptor family.</text>
</comment>
<dbReference type="Gene3D" id="1.10.565.10">
    <property type="entry name" value="Retinoid X Receptor"/>
    <property type="match status" value="1"/>
</dbReference>
<keyword evidence="5 9" id="KW-0238">DNA-binding</keyword>
<evidence type="ECO:0000313" key="14">
    <source>
        <dbReference type="Proteomes" id="UP001164746"/>
    </source>
</evidence>
<dbReference type="InterPro" id="IPR013088">
    <property type="entry name" value="Znf_NHR/GATA"/>
</dbReference>
<dbReference type="PRINTS" id="PR00047">
    <property type="entry name" value="STROIDFINGER"/>
</dbReference>
<dbReference type="Proteomes" id="UP001164746">
    <property type="component" value="Chromosome 10"/>
</dbReference>
<evidence type="ECO:0000256" key="2">
    <source>
        <dbReference type="ARBA" id="ARBA00022771"/>
    </source>
</evidence>
<dbReference type="InterPro" id="IPR000536">
    <property type="entry name" value="Nucl_hrmn_rcpt_lig-bd"/>
</dbReference>
<keyword evidence="2 9" id="KW-0863">Zinc-finger</keyword>
<evidence type="ECO:0000256" key="4">
    <source>
        <dbReference type="ARBA" id="ARBA00023015"/>
    </source>
</evidence>
<keyword evidence="4 9" id="KW-0805">Transcription regulation</keyword>
<dbReference type="PROSITE" id="PS00031">
    <property type="entry name" value="NUCLEAR_REC_DBD_1"/>
    <property type="match status" value="1"/>
</dbReference>
<feature type="compositionally biased region" description="Low complexity" evidence="10">
    <location>
        <begin position="493"/>
        <end position="504"/>
    </location>
</feature>
<comment type="subcellular location">
    <subcellularLocation>
        <location evidence="9">Nucleus</location>
    </subcellularLocation>
</comment>
<evidence type="ECO:0000259" key="11">
    <source>
        <dbReference type="PROSITE" id="PS51030"/>
    </source>
</evidence>
<dbReference type="InterPro" id="IPR001628">
    <property type="entry name" value="Znf_hrmn_rcpt"/>
</dbReference>
<dbReference type="PROSITE" id="PS51030">
    <property type="entry name" value="NUCLEAR_REC_DBD_2"/>
    <property type="match status" value="1"/>
</dbReference>
<feature type="domain" description="NR LBD" evidence="12">
    <location>
        <begin position="590"/>
        <end position="818"/>
    </location>
</feature>
<dbReference type="CDD" id="cd06916">
    <property type="entry name" value="NR_DBD_like"/>
    <property type="match status" value="1"/>
</dbReference>
<evidence type="ECO:0000256" key="9">
    <source>
        <dbReference type="RuleBase" id="RU004334"/>
    </source>
</evidence>
<feature type="domain" description="Nuclear receptor" evidence="11">
    <location>
        <begin position="318"/>
        <end position="397"/>
    </location>
</feature>
<keyword evidence="7 9" id="KW-0675">Receptor</keyword>
<proteinExistence type="inferred from homology"/>
<protein>
    <submittedName>
        <fullName evidence="13">RORA-like protein</fullName>
    </submittedName>
</protein>
<accession>A0ABY7F1X7</accession>
<feature type="region of interest" description="Disordered" evidence="10">
    <location>
        <begin position="485"/>
        <end position="529"/>
    </location>
</feature>
<feature type="region of interest" description="Disordered" evidence="10">
    <location>
        <begin position="263"/>
        <end position="317"/>
    </location>
</feature>
<dbReference type="PROSITE" id="PS51843">
    <property type="entry name" value="NR_LBD"/>
    <property type="match status" value="1"/>
</dbReference>
<dbReference type="Pfam" id="PF00104">
    <property type="entry name" value="Hormone_recep"/>
    <property type="match status" value="1"/>
</dbReference>
<dbReference type="InterPro" id="IPR035500">
    <property type="entry name" value="NHR-like_dom_sf"/>
</dbReference>
<keyword evidence="1 9" id="KW-0479">Metal-binding</keyword>
<evidence type="ECO:0000256" key="8">
    <source>
        <dbReference type="ARBA" id="ARBA00023242"/>
    </source>
</evidence>